<name>A0A5D4TTU4_9BACI</name>
<dbReference type="PANTHER" id="PTHR43652:SF2">
    <property type="entry name" value="BASIC AMINO ACID ANTIPORTER YFCC-RELATED"/>
    <property type="match status" value="1"/>
</dbReference>
<feature type="domain" description="RCK C-terminal" evidence="8">
    <location>
        <begin position="291"/>
        <end position="376"/>
    </location>
</feature>
<feature type="domain" description="RCK C-terminal" evidence="8">
    <location>
        <begin position="205"/>
        <end position="289"/>
    </location>
</feature>
<dbReference type="GO" id="GO:0008324">
    <property type="term" value="F:monoatomic cation transmembrane transporter activity"/>
    <property type="evidence" value="ECO:0007669"/>
    <property type="project" value="InterPro"/>
</dbReference>
<dbReference type="RefSeq" id="WP_148969277.1">
    <property type="nucleotide sequence ID" value="NZ_JBNIKW010000003.1"/>
</dbReference>
<comment type="subcellular location">
    <subcellularLocation>
        <location evidence="1">Membrane</location>
        <topology evidence="1">Multi-pass membrane protein</topology>
    </subcellularLocation>
</comment>
<keyword evidence="2" id="KW-0813">Transport</keyword>
<keyword evidence="3 7" id="KW-0812">Transmembrane</keyword>
<dbReference type="Proteomes" id="UP000324269">
    <property type="component" value="Unassembled WGS sequence"/>
</dbReference>
<keyword evidence="5 7" id="KW-1133">Transmembrane helix</keyword>
<evidence type="ECO:0000256" key="2">
    <source>
        <dbReference type="ARBA" id="ARBA00022448"/>
    </source>
</evidence>
<dbReference type="InterPro" id="IPR031312">
    <property type="entry name" value="Na/sul_symport_CS"/>
</dbReference>
<dbReference type="InterPro" id="IPR004680">
    <property type="entry name" value="Cit_transptr-like_dom"/>
</dbReference>
<dbReference type="PROSITE" id="PS01271">
    <property type="entry name" value="NA_SULFATE"/>
    <property type="match status" value="1"/>
</dbReference>
<dbReference type="GO" id="GO:0006813">
    <property type="term" value="P:potassium ion transport"/>
    <property type="evidence" value="ECO:0007669"/>
    <property type="project" value="InterPro"/>
</dbReference>
<evidence type="ECO:0000256" key="3">
    <source>
        <dbReference type="ARBA" id="ARBA00022692"/>
    </source>
</evidence>
<dbReference type="InterPro" id="IPR036721">
    <property type="entry name" value="RCK_C_sf"/>
</dbReference>
<feature type="transmembrane region" description="Helical" evidence="7">
    <location>
        <begin position="564"/>
        <end position="584"/>
    </location>
</feature>
<evidence type="ECO:0000313" key="10">
    <source>
        <dbReference type="Proteomes" id="UP000324269"/>
    </source>
</evidence>
<dbReference type="OrthoDB" id="9765532at2"/>
<keyword evidence="4" id="KW-0677">Repeat</keyword>
<evidence type="ECO:0000256" key="6">
    <source>
        <dbReference type="ARBA" id="ARBA00023136"/>
    </source>
</evidence>
<feature type="transmembrane region" description="Helical" evidence="7">
    <location>
        <begin position="96"/>
        <end position="120"/>
    </location>
</feature>
<feature type="transmembrane region" description="Helical" evidence="7">
    <location>
        <begin position="524"/>
        <end position="544"/>
    </location>
</feature>
<dbReference type="InterPro" id="IPR051679">
    <property type="entry name" value="DASS-Related_Transporters"/>
</dbReference>
<dbReference type="Pfam" id="PF02080">
    <property type="entry name" value="TrkA_C"/>
    <property type="match status" value="2"/>
</dbReference>
<feature type="transmembrane region" description="Helical" evidence="7">
    <location>
        <begin position="27"/>
        <end position="44"/>
    </location>
</feature>
<feature type="transmembrane region" description="Helical" evidence="7">
    <location>
        <begin position="6"/>
        <end position="22"/>
    </location>
</feature>
<feature type="transmembrane region" description="Helical" evidence="7">
    <location>
        <begin position="140"/>
        <end position="164"/>
    </location>
</feature>
<sequence length="585" mass="64917">MLEFYIVIFGMIVMLSCLVFELERPEIVLPATLLLFVLTGVITPQEATRGFSNEGMLTIGLLFIIAGSIQNSGVVDRVFQMLLNHSTSRKHILAKILFPISFLSAFLNNTPIVIAFTPLVKKWCEDHQLSPSKFLIPLSYATILGGTITLIGTSTNLVVHGLLLDHNLRGFTFFELSKIGVPITLVGLCYLVFFSSYLLPNRHSSPINNLDSLREFTGEILVLEEFPYINKTVEQARLRSLKGLFLVSIIRDDEIITPVTNTTVLKENDRLIFIGDITTITELQFNKGLELQSNNGSYFPFKQLVEAVVSHHSTLLFKKIKDTNFRSRHNAAVLAVHRQNQRIKAKIGDVVLKPGDILLLVTGPDFHKKVHTNDFYYATPIDNKISTHKQSKQGWFSIALLGTMILLVTLSFLSMLTGMACTALLLFLLKIVSAQEVKNSIQWNVLLLVSCSFGIGYALINSGVAAYIATILMEATRPLGVFAVILAIYLLTNIFTEMMTNSAAAVMMFPIILEVSRSMDLDPIALAVTVTIAASASFATPIGYQTNLIVYGPGGYQFKDFLKAGIPLNIITMLTTAVLIYFFWL</sequence>
<evidence type="ECO:0000256" key="5">
    <source>
        <dbReference type="ARBA" id="ARBA00022989"/>
    </source>
</evidence>
<dbReference type="EMBL" id="VTEZ01000004">
    <property type="protein sequence ID" value="TYS84853.1"/>
    <property type="molecule type" value="Genomic_DNA"/>
</dbReference>
<dbReference type="Gene3D" id="3.30.70.1450">
    <property type="entry name" value="Regulator of K+ conductance, C-terminal domain"/>
    <property type="match status" value="2"/>
</dbReference>
<evidence type="ECO:0000259" key="8">
    <source>
        <dbReference type="PROSITE" id="PS51202"/>
    </source>
</evidence>
<protein>
    <submittedName>
        <fullName evidence="9">SLC13 family permease</fullName>
    </submittedName>
</protein>
<feature type="transmembrane region" description="Helical" evidence="7">
    <location>
        <begin position="176"/>
        <end position="199"/>
    </location>
</feature>
<comment type="caution">
    <text evidence="9">The sequence shown here is derived from an EMBL/GenBank/DDBJ whole genome shotgun (WGS) entry which is preliminary data.</text>
</comment>
<dbReference type="FunFam" id="3.30.70.1450:FF:000009">
    <property type="entry name" value="SLC13 family permease"/>
    <property type="match status" value="1"/>
</dbReference>
<dbReference type="PANTHER" id="PTHR43652">
    <property type="entry name" value="BASIC AMINO ACID ANTIPORTER YFCC-RELATED"/>
    <property type="match status" value="1"/>
</dbReference>
<evidence type="ECO:0000313" key="9">
    <source>
        <dbReference type="EMBL" id="TYS84853.1"/>
    </source>
</evidence>
<gene>
    <name evidence="9" type="ORF">FZC85_15980</name>
</gene>
<evidence type="ECO:0000256" key="4">
    <source>
        <dbReference type="ARBA" id="ARBA00022737"/>
    </source>
</evidence>
<reference evidence="9 10" key="1">
    <citation type="submission" date="2019-08" db="EMBL/GenBank/DDBJ databases">
        <title>Bacillus genomes from the desert of Cuatro Cienegas, Coahuila.</title>
        <authorList>
            <person name="Olmedo-Alvarez G."/>
        </authorList>
    </citation>
    <scope>NUCLEOTIDE SEQUENCE [LARGE SCALE GENOMIC DNA]</scope>
    <source>
        <strain evidence="9 10">CH87b_3T</strain>
    </source>
</reference>
<dbReference type="InterPro" id="IPR006037">
    <property type="entry name" value="RCK_C"/>
</dbReference>
<feature type="transmembrane region" description="Helical" evidence="7">
    <location>
        <begin position="441"/>
        <end position="460"/>
    </location>
</feature>
<feature type="transmembrane region" description="Helical" evidence="7">
    <location>
        <begin position="480"/>
        <end position="512"/>
    </location>
</feature>
<dbReference type="Pfam" id="PF03600">
    <property type="entry name" value="CitMHS"/>
    <property type="match status" value="1"/>
</dbReference>
<feature type="transmembrane region" description="Helical" evidence="7">
    <location>
        <begin position="396"/>
        <end position="429"/>
    </location>
</feature>
<feature type="transmembrane region" description="Helical" evidence="7">
    <location>
        <begin position="56"/>
        <end position="75"/>
    </location>
</feature>
<dbReference type="PROSITE" id="PS51202">
    <property type="entry name" value="RCK_C"/>
    <property type="match status" value="2"/>
</dbReference>
<accession>A0A5D4TTU4</accession>
<keyword evidence="6 7" id="KW-0472">Membrane</keyword>
<evidence type="ECO:0000256" key="1">
    <source>
        <dbReference type="ARBA" id="ARBA00004141"/>
    </source>
</evidence>
<dbReference type="SUPFAM" id="SSF116726">
    <property type="entry name" value="TrkA C-terminal domain-like"/>
    <property type="match status" value="2"/>
</dbReference>
<dbReference type="GO" id="GO:0005886">
    <property type="term" value="C:plasma membrane"/>
    <property type="evidence" value="ECO:0007669"/>
    <property type="project" value="TreeGrafter"/>
</dbReference>
<organism evidence="9 10">
    <name type="scientific">Rossellomorea aquimaris</name>
    <dbReference type="NCBI Taxonomy" id="189382"/>
    <lineage>
        <taxon>Bacteria</taxon>
        <taxon>Bacillati</taxon>
        <taxon>Bacillota</taxon>
        <taxon>Bacilli</taxon>
        <taxon>Bacillales</taxon>
        <taxon>Bacillaceae</taxon>
        <taxon>Rossellomorea</taxon>
    </lineage>
</organism>
<evidence type="ECO:0000256" key="7">
    <source>
        <dbReference type="SAM" id="Phobius"/>
    </source>
</evidence>
<proteinExistence type="predicted"/>
<dbReference type="AlphaFoldDB" id="A0A5D4TTU4"/>